<dbReference type="Gene3D" id="3.30.70.20">
    <property type="match status" value="1"/>
</dbReference>
<dbReference type="EMBL" id="AFEU01000001">
    <property type="protein sequence ID" value="EIJ82250.1"/>
    <property type="molecule type" value="Genomic_DNA"/>
</dbReference>
<sequence>MIELISESRCISCGLCVSVCPTGVFDQEKGNVPVIARKKDCQTCYMCEVYCPVDAMYVSPNAEKEVRVQEEELIKSGILGSYRKEIGWGKGRIAGAAFDASYKMFQLMSKMPGH</sequence>
<evidence type="ECO:0000256" key="4">
    <source>
        <dbReference type="ARBA" id="ARBA00023014"/>
    </source>
</evidence>
<protein>
    <submittedName>
        <fullName evidence="6">4Fe-4S ferredoxin</fullName>
    </submittedName>
</protein>
<feature type="domain" description="4Fe-4S ferredoxin-type" evidence="5">
    <location>
        <begin position="1"/>
        <end position="30"/>
    </location>
</feature>
<dbReference type="InterPro" id="IPR050572">
    <property type="entry name" value="Fe-S_Ferredoxin"/>
</dbReference>
<keyword evidence="7" id="KW-1185">Reference proteome</keyword>
<feature type="domain" description="4Fe-4S ferredoxin-type" evidence="5">
    <location>
        <begin position="31"/>
        <end position="61"/>
    </location>
</feature>
<dbReference type="PANTHER" id="PTHR43687">
    <property type="entry name" value="ADENYLYLSULFATE REDUCTASE, BETA SUBUNIT"/>
    <property type="match status" value="1"/>
</dbReference>
<evidence type="ECO:0000259" key="5">
    <source>
        <dbReference type="PROSITE" id="PS51379"/>
    </source>
</evidence>
<dbReference type="Pfam" id="PF00037">
    <property type="entry name" value="Fer4"/>
    <property type="match status" value="1"/>
</dbReference>
<keyword evidence="3" id="KW-0408">Iron</keyword>
<dbReference type="SUPFAM" id="SSF54862">
    <property type="entry name" value="4Fe-4S ferredoxins"/>
    <property type="match status" value="1"/>
</dbReference>
<accession>I3E6X9</accession>
<proteinExistence type="predicted"/>
<evidence type="ECO:0000256" key="2">
    <source>
        <dbReference type="ARBA" id="ARBA00022723"/>
    </source>
</evidence>
<keyword evidence="2" id="KW-0479">Metal-binding</keyword>
<dbReference type="PANTHER" id="PTHR43687:SF2">
    <property type="entry name" value="FERREDOXIN 3"/>
    <property type="match status" value="1"/>
</dbReference>
<dbReference type="Pfam" id="PF12800">
    <property type="entry name" value="Fer4_4"/>
    <property type="match status" value="1"/>
</dbReference>
<dbReference type="GO" id="GO:0046872">
    <property type="term" value="F:metal ion binding"/>
    <property type="evidence" value="ECO:0007669"/>
    <property type="project" value="UniProtKB-KW"/>
</dbReference>
<reference evidence="6 7" key="1">
    <citation type="journal article" date="2012" name="Appl. Environ. Microbiol.">
        <title>Genome Sequence of Thermotolerant Bacillus methanolicus: Features and Regulation Related to Methylotrophy and Production of L-Lysine and L-Glutamate from Methanol.</title>
        <authorList>
            <person name="Heggeset T.M."/>
            <person name="Krog A."/>
            <person name="Balzer S."/>
            <person name="Wentzel A."/>
            <person name="Ellingsen T.E."/>
            <person name="Brautaset T."/>
        </authorList>
    </citation>
    <scope>NUCLEOTIDE SEQUENCE [LARGE SCALE GENOMIC DNA]</scope>
    <source>
        <strain evidence="6 7">PB1</strain>
    </source>
</reference>
<evidence type="ECO:0000313" key="6">
    <source>
        <dbReference type="EMBL" id="EIJ82250.1"/>
    </source>
</evidence>
<keyword evidence="1" id="KW-0004">4Fe-4S</keyword>
<dbReference type="PATRIC" id="fig|997296.3.peg.1073"/>
<dbReference type="GO" id="GO:0051539">
    <property type="term" value="F:4 iron, 4 sulfur cluster binding"/>
    <property type="evidence" value="ECO:0007669"/>
    <property type="project" value="UniProtKB-KW"/>
</dbReference>
<dbReference type="PROSITE" id="PS51379">
    <property type="entry name" value="4FE4S_FER_2"/>
    <property type="match status" value="2"/>
</dbReference>
<gene>
    <name evidence="6" type="ORF">PB1_04950</name>
</gene>
<evidence type="ECO:0000313" key="7">
    <source>
        <dbReference type="Proteomes" id="UP000010523"/>
    </source>
</evidence>
<name>I3E6X9_BACMT</name>
<organism evidence="6 7">
    <name type="scientific">Bacillus methanolicus PB1</name>
    <dbReference type="NCBI Taxonomy" id="997296"/>
    <lineage>
        <taxon>Bacteria</taxon>
        <taxon>Bacillati</taxon>
        <taxon>Bacillota</taxon>
        <taxon>Bacilli</taxon>
        <taxon>Bacillales</taxon>
        <taxon>Bacillaceae</taxon>
        <taxon>Bacillus</taxon>
    </lineage>
</organism>
<dbReference type="OrthoDB" id="9804603at2"/>
<dbReference type="RefSeq" id="WP_003351062.1">
    <property type="nucleotide sequence ID" value="NZ_AFEU01000001.1"/>
</dbReference>
<dbReference type="STRING" id="997296.PB1_04950"/>
<dbReference type="InterPro" id="IPR017896">
    <property type="entry name" value="4Fe4S_Fe-S-bd"/>
</dbReference>
<evidence type="ECO:0000256" key="1">
    <source>
        <dbReference type="ARBA" id="ARBA00022485"/>
    </source>
</evidence>
<dbReference type="InterPro" id="IPR017900">
    <property type="entry name" value="4Fe4S_Fe_S_CS"/>
</dbReference>
<dbReference type="eggNOG" id="COG1146">
    <property type="taxonomic scope" value="Bacteria"/>
</dbReference>
<dbReference type="AlphaFoldDB" id="I3E6X9"/>
<keyword evidence="4" id="KW-0411">Iron-sulfur</keyword>
<comment type="caution">
    <text evidence="6">The sequence shown here is derived from an EMBL/GenBank/DDBJ whole genome shotgun (WGS) entry which is preliminary data.</text>
</comment>
<evidence type="ECO:0000256" key="3">
    <source>
        <dbReference type="ARBA" id="ARBA00023004"/>
    </source>
</evidence>
<dbReference type="Proteomes" id="UP000010523">
    <property type="component" value="Unassembled WGS sequence"/>
</dbReference>
<dbReference type="PROSITE" id="PS00198">
    <property type="entry name" value="4FE4S_FER_1"/>
    <property type="match status" value="2"/>
</dbReference>